<feature type="transmembrane region" description="Helical" evidence="2">
    <location>
        <begin position="214"/>
        <end position="234"/>
    </location>
</feature>
<evidence type="ECO:0000256" key="2">
    <source>
        <dbReference type="SAM" id="Phobius"/>
    </source>
</evidence>
<accession>A0AAD7BLX5</accession>
<feature type="domain" description="DUF6533" evidence="3">
    <location>
        <begin position="22"/>
        <end position="60"/>
    </location>
</feature>
<evidence type="ECO:0000256" key="1">
    <source>
        <dbReference type="SAM" id="MobiDB-lite"/>
    </source>
</evidence>
<organism evidence="4 5">
    <name type="scientific">Roridomyces roridus</name>
    <dbReference type="NCBI Taxonomy" id="1738132"/>
    <lineage>
        <taxon>Eukaryota</taxon>
        <taxon>Fungi</taxon>
        <taxon>Dikarya</taxon>
        <taxon>Basidiomycota</taxon>
        <taxon>Agaricomycotina</taxon>
        <taxon>Agaricomycetes</taxon>
        <taxon>Agaricomycetidae</taxon>
        <taxon>Agaricales</taxon>
        <taxon>Marasmiineae</taxon>
        <taxon>Mycenaceae</taxon>
        <taxon>Roridomyces</taxon>
    </lineage>
</organism>
<gene>
    <name evidence="4" type="ORF">FB45DRAFT_1005639</name>
</gene>
<feature type="transmembrane region" description="Helical" evidence="2">
    <location>
        <begin position="114"/>
        <end position="133"/>
    </location>
</feature>
<dbReference type="AlphaFoldDB" id="A0AAD7BLX5"/>
<feature type="region of interest" description="Disordered" evidence="1">
    <location>
        <begin position="296"/>
        <end position="325"/>
    </location>
</feature>
<dbReference type="EMBL" id="JARKIF010000013">
    <property type="protein sequence ID" value="KAJ7624868.1"/>
    <property type="molecule type" value="Genomic_DNA"/>
</dbReference>
<dbReference type="Pfam" id="PF20151">
    <property type="entry name" value="DUF6533"/>
    <property type="match status" value="1"/>
</dbReference>
<feature type="transmembrane region" description="Helical" evidence="2">
    <location>
        <begin position="50"/>
        <end position="73"/>
    </location>
</feature>
<evidence type="ECO:0000259" key="3">
    <source>
        <dbReference type="Pfam" id="PF20151"/>
    </source>
</evidence>
<protein>
    <recommendedName>
        <fullName evidence="3">DUF6533 domain-containing protein</fullName>
    </recommendedName>
</protein>
<keyword evidence="2" id="KW-0812">Transmembrane</keyword>
<comment type="caution">
    <text evidence="4">The sequence shown here is derived from an EMBL/GenBank/DDBJ whole genome shotgun (WGS) entry which is preliminary data.</text>
</comment>
<name>A0AAD7BLX5_9AGAR</name>
<feature type="compositionally biased region" description="Basic and acidic residues" evidence="1">
    <location>
        <begin position="297"/>
        <end position="318"/>
    </location>
</feature>
<reference evidence="4" key="1">
    <citation type="submission" date="2023-03" db="EMBL/GenBank/DDBJ databases">
        <title>Massive genome expansion in bonnet fungi (Mycena s.s.) driven by repeated elements and novel gene families across ecological guilds.</title>
        <authorList>
            <consortium name="Lawrence Berkeley National Laboratory"/>
            <person name="Harder C.B."/>
            <person name="Miyauchi S."/>
            <person name="Viragh M."/>
            <person name="Kuo A."/>
            <person name="Thoen E."/>
            <person name="Andreopoulos B."/>
            <person name="Lu D."/>
            <person name="Skrede I."/>
            <person name="Drula E."/>
            <person name="Henrissat B."/>
            <person name="Morin E."/>
            <person name="Kohler A."/>
            <person name="Barry K."/>
            <person name="LaButti K."/>
            <person name="Morin E."/>
            <person name="Salamov A."/>
            <person name="Lipzen A."/>
            <person name="Mereny Z."/>
            <person name="Hegedus B."/>
            <person name="Baldrian P."/>
            <person name="Stursova M."/>
            <person name="Weitz H."/>
            <person name="Taylor A."/>
            <person name="Grigoriev I.V."/>
            <person name="Nagy L.G."/>
            <person name="Martin F."/>
            <person name="Kauserud H."/>
        </authorList>
    </citation>
    <scope>NUCLEOTIDE SEQUENCE</scope>
    <source>
        <strain evidence="4">9284</strain>
    </source>
</reference>
<keyword evidence="2" id="KW-0472">Membrane</keyword>
<evidence type="ECO:0000313" key="5">
    <source>
        <dbReference type="Proteomes" id="UP001221142"/>
    </source>
</evidence>
<sequence>MGDATPQQATEIRAQLSLHLMSISVLYWDYLITLDSEMNLMWRRAGSSTLLFLAVRYLGLGGLSLTVFTFFFIPEKVCYAFHVVHQIILIGTQLLVSVVMLVRVYALYGRSYRILAVLILISLGLLSALLWSIQAEFSQHTEPITGYPGCATILTRLSQYHLAFAWESLFVFDSLMFGFTVYKTYSECGSWRGRGIEMRMGWLPIHTLMLRDGAMYFGAMALANLCNIVTFYLGGPVLSGSLSTFASSMSVTMMCRLMLNLHETARQGHGQLDDDEVEAGLHSLAVFRVIGSVDNTAGEREGERGREGADADTRRTGAEEVEPPL</sequence>
<proteinExistence type="predicted"/>
<dbReference type="InterPro" id="IPR045340">
    <property type="entry name" value="DUF6533"/>
</dbReference>
<keyword evidence="2" id="KW-1133">Transmembrane helix</keyword>
<keyword evidence="5" id="KW-1185">Reference proteome</keyword>
<feature type="transmembrane region" description="Helical" evidence="2">
    <location>
        <begin position="79"/>
        <end position="102"/>
    </location>
</feature>
<feature type="transmembrane region" description="Helical" evidence="2">
    <location>
        <begin position="163"/>
        <end position="182"/>
    </location>
</feature>
<dbReference type="Proteomes" id="UP001221142">
    <property type="component" value="Unassembled WGS sequence"/>
</dbReference>
<evidence type="ECO:0000313" key="4">
    <source>
        <dbReference type="EMBL" id="KAJ7624868.1"/>
    </source>
</evidence>